<dbReference type="SUPFAM" id="SSF116734">
    <property type="entry name" value="DNA methylase specificity domain"/>
    <property type="match status" value="2"/>
</dbReference>
<comment type="caution">
    <text evidence="6">The sequence shown here is derived from an EMBL/GenBank/DDBJ whole genome shotgun (WGS) entry which is preliminary data.</text>
</comment>
<dbReference type="GO" id="GO:0003677">
    <property type="term" value="F:DNA binding"/>
    <property type="evidence" value="ECO:0007669"/>
    <property type="project" value="UniProtKB-KW"/>
</dbReference>
<feature type="coiled-coil region" evidence="4">
    <location>
        <begin position="196"/>
        <end position="230"/>
    </location>
</feature>
<evidence type="ECO:0000256" key="3">
    <source>
        <dbReference type="ARBA" id="ARBA00023125"/>
    </source>
</evidence>
<dbReference type="GO" id="GO:0009307">
    <property type="term" value="P:DNA restriction-modification system"/>
    <property type="evidence" value="ECO:0007669"/>
    <property type="project" value="UniProtKB-KW"/>
</dbReference>
<dbReference type="AlphaFoldDB" id="A0AAJ1QEI9"/>
<dbReference type="InterPro" id="IPR000055">
    <property type="entry name" value="Restrct_endonuc_typeI_TRD"/>
</dbReference>
<dbReference type="InterPro" id="IPR044946">
    <property type="entry name" value="Restrct_endonuc_typeI_TRD_sf"/>
</dbReference>
<keyword evidence="6" id="KW-0255">Endonuclease</keyword>
<evidence type="ECO:0000256" key="4">
    <source>
        <dbReference type="SAM" id="Coils"/>
    </source>
</evidence>
<dbReference type="GO" id="GO:0004519">
    <property type="term" value="F:endonuclease activity"/>
    <property type="evidence" value="ECO:0007669"/>
    <property type="project" value="UniProtKB-KW"/>
</dbReference>
<keyword evidence="6" id="KW-0540">Nuclease</keyword>
<keyword evidence="3" id="KW-0238">DNA-binding</keyword>
<dbReference type="RefSeq" id="WP_286493020.1">
    <property type="nucleotide sequence ID" value="NZ_JACAGJ010000004.1"/>
</dbReference>
<keyword evidence="6" id="KW-0378">Hydrolase</keyword>
<feature type="domain" description="Type I restriction modification DNA specificity" evidence="5">
    <location>
        <begin position="308"/>
        <end position="431"/>
    </location>
</feature>
<comment type="similarity">
    <text evidence="1">Belongs to the type-I restriction system S methylase family.</text>
</comment>
<reference evidence="6" key="2">
    <citation type="journal article" date="2022" name="Sci. Total Environ.">
        <title>Prevalence, transmission, and molecular epidemiology of tet(X)-positive bacteria among humans, animals, and environmental niches in China: An epidemiological, and genomic-based study.</title>
        <authorList>
            <person name="Dong N."/>
            <person name="Zeng Y."/>
            <person name="Cai C."/>
            <person name="Sun C."/>
            <person name="Lu J."/>
            <person name="Liu C."/>
            <person name="Zhou H."/>
            <person name="Sun Q."/>
            <person name="Shu L."/>
            <person name="Wang H."/>
            <person name="Wang Y."/>
            <person name="Wang S."/>
            <person name="Wu C."/>
            <person name="Chan E.W."/>
            <person name="Chen G."/>
            <person name="Shen Z."/>
            <person name="Chen S."/>
            <person name="Zhang R."/>
        </authorList>
    </citation>
    <scope>NUCLEOTIDE SEQUENCE</scope>
    <source>
        <strain evidence="6">R655-4</strain>
    </source>
</reference>
<gene>
    <name evidence="6" type="ORF">HX001_08790</name>
</gene>
<name>A0AAJ1QEI9_9FLAO</name>
<dbReference type="PANTHER" id="PTHR30408">
    <property type="entry name" value="TYPE-1 RESTRICTION ENZYME ECOKI SPECIFICITY PROTEIN"/>
    <property type="match status" value="1"/>
</dbReference>
<evidence type="ECO:0000313" key="7">
    <source>
        <dbReference type="Proteomes" id="UP001170959"/>
    </source>
</evidence>
<organism evidence="6 7">
    <name type="scientific">Empedobacter brevis</name>
    <dbReference type="NCBI Taxonomy" id="247"/>
    <lineage>
        <taxon>Bacteria</taxon>
        <taxon>Pseudomonadati</taxon>
        <taxon>Bacteroidota</taxon>
        <taxon>Flavobacteriia</taxon>
        <taxon>Flavobacteriales</taxon>
        <taxon>Weeksellaceae</taxon>
        <taxon>Empedobacter</taxon>
    </lineage>
</organism>
<feature type="domain" description="Type I restriction modification DNA specificity" evidence="5">
    <location>
        <begin position="46"/>
        <end position="190"/>
    </location>
</feature>
<evidence type="ECO:0000259" key="5">
    <source>
        <dbReference type="Pfam" id="PF01420"/>
    </source>
</evidence>
<dbReference type="EMBL" id="JACAGJ010000004">
    <property type="protein sequence ID" value="MDM1072586.1"/>
    <property type="molecule type" value="Genomic_DNA"/>
</dbReference>
<evidence type="ECO:0000256" key="1">
    <source>
        <dbReference type="ARBA" id="ARBA00010923"/>
    </source>
</evidence>
<reference evidence="6" key="1">
    <citation type="submission" date="2020-06" db="EMBL/GenBank/DDBJ databases">
        <authorList>
            <person name="Dong N."/>
        </authorList>
    </citation>
    <scope>NUCLEOTIDE SEQUENCE</scope>
    <source>
        <strain evidence="6">R655-4</strain>
    </source>
</reference>
<accession>A0AAJ1QEI9</accession>
<dbReference type="Proteomes" id="UP001170959">
    <property type="component" value="Unassembled WGS sequence"/>
</dbReference>
<dbReference type="Gene3D" id="3.90.220.20">
    <property type="entry name" value="DNA methylase specificity domains"/>
    <property type="match status" value="2"/>
</dbReference>
<protein>
    <submittedName>
        <fullName evidence="6">Restriction endonuclease subunit S</fullName>
    </submittedName>
</protein>
<evidence type="ECO:0000256" key="2">
    <source>
        <dbReference type="ARBA" id="ARBA00022747"/>
    </source>
</evidence>
<proteinExistence type="inferred from homology"/>
<dbReference type="PANTHER" id="PTHR30408:SF12">
    <property type="entry name" value="TYPE I RESTRICTION ENZYME MJAVIII SPECIFICITY SUBUNIT"/>
    <property type="match status" value="1"/>
</dbReference>
<keyword evidence="4" id="KW-0175">Coiled coil</keyword>
<dbReference type="InterPro" id="IPR052021">
    <property type="entry name" value="Type-I_RS_S_subunit"/>
</dbReference>
<keyword evidence="2" id="KW-0680">Restriction system</keyword>
<sequence>MEVGTMQNINLIRFSELYNWSVSHLLGQDFEYNKNFPLVKIGKFLTKNNNVINLDNDTIYKRVTVSGNNGGVRLRNTEVGKNIGTKRQFIVESGQFILSKIDARNGAMGLVPEDLEGAIVTNDFPTYDVDTKAILPQFLLLITTTKKFIEFAQTCSSGTTNRQRIDLKKFLDVQIPLPPLNDADAIKQGLPTDITQEKLVAEYNQKIKEAEQAKQNAIEKEAEIETYLYKELGIQKAEKKEAKKGLHFVRFKDMERWDSEYLLTELIELNSDFPLVSYNNLFIDLYNGIPARHYSTEGVRFLKVADIRPNHISNHNIKHINSYKKTDLITENTLLITRKGTVGNSIFIKDNNKYTASSEVFIIKLDTQKVNGDYLSIINNSEFVQNQYREKNTGTIMPSISQNKLKEIKIPLPKSLEKQNDIVEKVSLIERTAKNYLDLSETLKTNAIKDFENIIFKTAVE</sequence>
<dbReference type="Pfam" id="PF01420">
    <property type="entry name" value="Methylase_S"/>
    <property type="match status" value="2"/>
</dbReference>
<evidence type="ECO:0000313" key="6">
    <source>
        <dbReference type="EMBL" id="MDM1072586.1"/>
    </source>
</evidence>